<evidence type="ECO:0000256" key="1">
    <source>
        <dbReference type="ARBA" id="ARBA00007381"/>
    </source>
</evidence>
<dbReference type="EMBL" id="JBAJJM010000005">
    <property type="protein sequence ID" value="MEG9475339.1"/>
    <property type="molecule type" value="Genomic_DNA"/>
</dbReference>
<reference evidence="5" key="1">
    <citation type="submission" date="2023-12" db="EMBL/GenBank/DDBJ databases">
        <title>Mannheima indologenes sp. nov. proposed for Clade V organisms of Mannheimia.</title>
        <authorList>
            <person name="Christensen H."/>
        </authorList>
    </citation>
    <scope>NUCLEOTIDE SEQUENCE</scope>
    <source>
        <strain evidence="5">M14.4</strain>
    </source>
</reference>
<name>A0ABU7ZDY4_9PAST</name>
<evidence type="ECO:0000256" key="3">
    <source>
        <dbReference type="ARBA" id="ARBA00022840"/>
    </source>
</evidence>
<dbReference type="InterPro" id="IPR043129">
    <property type="entry name" value="ATPase_NBD"/>
</dbReference>
<evidence type="ECO:0000313" key="6">
    <source>
        <dbReference type="Proteomes" id="UP001432017"/>
    </source>
</evidence>
<dbReference type="PANTHER" id="PTHR19375">
    <property type="entry name" value="HEAT SHOCK PROTEIN 70KDA"/>
    <property type="match status" value="1"/>
</dbReference>
<protein>
    <submittedName>
        <fullName evidence="5">Hsp70 family protein</fullName>
    </submittedName>
</protein>
<comment type="similarity">
    <text evidence="1 4">Belongs to the heat shock protein 70 family.</text>
</comment>
<sequence length="569" mass="63654">MALQIGIDLGTTNSLVAQFIEGETRLIPNRFGHFLTPSVVSLDDDESVLVGLPARERLVTAPDKTVASFKRFIGTDKVFTMGKQRFRAEELSALLLKQLKEDAEAYLGETISDVVITVPAYFNAIQRQATQNAAKIAGLNVLRLLNEPTAAGLAYNLQDKPDNTQFLVFDLGGGTFDVSILDYFDGVVQVSASAGDNHLGGEDFVNAVRYAFLSRCTTLNEGQKQQIKQSSAYWQLFETAKRTLSKEKSVEVKLHLKGELHQATISEEDFRQASQSLISRLRQPLERALRDARITPANIDGIILVGGATRMPIIRKAIMAWFQRIPLSAINPDEAIARGAAVQAALIARSASVEEIVLTDVMPFSLGTQTSHELSGGRLVHNRFAPIIERNMPVPISRVRSFATIYDNQEKLLFQILQGESAIASDNLLLGEMEITIPKRRAGEVSVDVRFSYDMNGLLEVDLTNDELSIAHNKVFQQNSQNLSEAEIQQALNRLAGLKIHPREQKENRYLLEKGKRLYEEHLGEERRIISEYLAYFEQTLESQDETLIRKARKTFSECLERYDSGWLL</sequence>
<dbReference type="SUPFAM" id="SSF53067">
    <property type="entry name" value="Actin-like ATPase domain"/>
    <property type="match status" value="2"/>
</dbReference>
<dbReference type="PROSITE" id="PS00297">
    <property type="entry name" value="HSP70_1"/>
    <property type="match status" value="1"/>
</dbReference>
<keyword evidence="3 4" id="KW-0067">ATP-binding</keyword>
<evidence type="ECO:0000256" key="2">
    <source>
        <dbReference type="ARBA" id="ARBA00022741"/>
    </source>
</evidence>
<dbReference type="SUPFAM" id="SSF100920">
    <property type="entry name" value="Heat shock protein 70kD (HSP70), peptide-binding domain"/>
    <property type="match status" value="1"/>
</dbReference>
<evidence type="ECO:0000313" key="5">
    <source>
        <dbReference type="EMBL" id="MEG9475339.1"/>
    </source>
</evidence>
<dbReference type="PRINTS" id="PR00301">
    <property type="entry name" value="HEATSHOCK70"/>
</dbReference>
<dbReference type="Gene3D" id="2.60.34.10">
    <property type="entry name" value="Substrate Binding Domain Of DNAk, Chain A, domain 1"/>
    <property type="match status" value="1"/>
</dbReference>
<accession>A0ABU7ZDY4</accession>
<dbReference type="PROSITE" id="PS00329">
    <property type="entry name" value="HSP70_2"/>
    <property type="match status" value="1"/>
</dbReference>
<dbReference type="InterPro" id="IPR018181">
    <property type="entry name" value="Heat_shock_70_CS"/>
</dbReference>
<proteinExistence type="inferred from homology"/>
<dbReference type="PROSITE" id="PS01036">
    <property type="entry name" value="HSP70_3"/>
    <property type="match status" value="1"/>
</dbReference>
<dbReference type="InterPro" id="IPR013126">
    <property type="entry name" value="Hsp_70_fam"/>
</dbReference>
<dbReference type="Gene3D" id="3.30.420.40">
    <property type="match status" value="2"/>
</dbReference>
<organism evidence="5 6">
    <name type="scientific">Mannheimia indoligenes</name>
    <dbReference type="NCBI Taxonomy" id="3103145"/>
    <lineage>
        <taxon>Bacteria</taxon>
        <taxon>Pseudomonadati</taxon>
        <taxon>Pseudomonadota</taxon>
        <taxon>Gammaproteobacteria</taxon>
        <taxon>Pasteurellales</taxon>
        <taxon>Pasteurellaceae</taxon>
        <taxon>Mannheimia</taxon>
    </lineage>
</organism>
<keyword evidence="2 4" id="KW-0547">Nucleotide-binding</keyword>
<comment type="caution">
    <text evidence="5">The sequence shown here is derived from an EMBL/GenBank/DDBJ whole genome shotgun (WGS) entry which is preliminary data.</text>
</comment>
<dbReference type="Pfam" id="PF00012">
    <property type="entry name" value="HSP70"/>
    <property type="match status" value="2"/>
</dbReference>
<gene>
    <name evidence="5" type="ORF">V6W77_03495</name>
</gene>
<dbReference type="RefSeq" id="WP_334253801.1">
    <property type="nucleotide sequence ID" value="NZ_JBAJJM010000005.1"/>
</dbReference>
<dbReference type="Gene3D" id="3.90.640.10">
    <property type="entry name" value="Actin, Chain A, domain 4"/>
    <property type="match status" value="1"/>
</dbReference>
<dbReference type="InterPro" id="IPR029047">
    <property type="entry name" value="HSP70_peptide-bd_sf"/>
</dbReference>
<keyword evidence="6" id="KW-1185">Reference proteome</keyword>
<dbReference type="Proteomes" id="UP001432017">
    <property type="component" value="Unassembled WGS sequence"/>
</dbReference>
<evidence type="ECO:0000256" key="4">
    <source>
        <dbReference type="RuleBase" id="RU003322"/>
    </source>
</evidence>